<reference evidence="2" key="1">
    <citation type="submission" date="2017-02" db="UniProtKB">
        <authorList>
            <consortium name="WormBaseParasite"/>
        </authorList>
    </citation>
    <scope>IDENTIFICATION</scope>
</reference>
<evidence type="ECO:0000313" key="1">
    <source>
        <dbReference type="Proteomes" id="UP000050640"/>
    </source>
</evidence>
<protein>
    <submittedName>
        <fullName evidence="2">Uncharacterized protein</fullName>
    </submittedName>
</protein>
<organism evidence="1 2">
    <name type="scientific">Elaeophora elaphi</name>
    <dbReference type="NCBI Taxonomy" id="1147741"/>
    <lineage>
        <taxon>Eukaryota</taxon>
        <taxon>Metazoa</taxon>
        <taxon>Ecdysozoa</taxon>
        <taxon>Nematoda</taxon>
        <taxon>Chromadorea</taxon>
        <taxon>Rhabditida</taxon>
        <taxon>Spirurina</taxon>
        <taxon>Spiruromorpha</taxon>
        <taxon>Filarioidea</taxon>
        <taxon>Onchocercidae</taxon>
        <taxon>Elaeophora</taxon>
    </lineage>
</organism>
<accession>A0A0R3RPS9</accession>
<dbReference type="Proteomes" id="UP000050640">
    <property type="component" value="Unplaced"/>
</dbReference>
<sequence length="108" mass="12218">MIFSWQILEHCNVLESDTQISRDIGEEKKITNLLNNTLNETIPTKRSSTATSLNDSLVRMFTNNKSPMAIDLNDIPAGTTTDINHIRSSTIAFLMSLVCFSYFYRLAL</sequence>
<proteinExistence type="predicted"/>
<name>A0A0R3RPS9_9BILA</name>
<dbReference type="AlphaFoldDB" id="A0A0R3RPS9"/>
<dbReference type="STRING" id="1147741.A0A0R3RPS9"/>
<keyword evidence="1" id="KW-1185">Reference proteome</keyword>
<dbReference type="WBParaSite" id="EEL_0000361001-mRNA-1">
    <property type="protein sequence ID" value="EEL_0000361001-mRNA-1"/>
    <property type="gene ID" value="EEL_0000361001"/>
</dbReference>
<evidence type="ECO:0000313" key="2">
    <source>
        <dbReference type="WBParaSite" id="EEL_0000361001-mRNA-1"/>
    </source>
</evidence>